<evidence type="ECO:0000256" key="2">
    <source>
        <dbReference type="ARBA" id="ARBA00022475"/>
    </source>
</evidence>
<feature type="transmembrane region" description="Helical" evidence="6">
    <location>
        <begin position="225"/>
        <end position="244"/>
    </location>
</feature>
<dbReference type="PATRIC" id="fig|1264554.4.peg.510"/>
<accession>A0A0F5GZZ4</accession>
<dbReference type="Proteomes" id="UP000033750">
    <property type="component" value="Unassembled WGS sequence"/>
</dbReference>
<keyword evidence="3 6" id="KW-0812">Transmembrane</keyword>
<dbReference type="AlphaFoldDB" id="A0A0F5GZZ4"/>
<evidence type="ECO:0000313" key="7">
    <source>
        <dbReference type="EMBL" id="KKB26604.1"/>
    </source>
</evidence>
<dbReference type="PANTHER" id="PTHR33545:SF5">
    <property type="entry name" value="UPF0750 MEMBRANE PROTEIN YITT"/>
    <property type="match status" value="1"/>
</dbReference>
<sequence length="433" mass="49216">MKNVNQKGQKIVNFFKQNKKPNNLNLDPNYDPDNEKWEPFRICDVDINMTEMGQYNFRKLNSKNKEVKKQNIKLWSKRVILVFLAALIFNFGVNAFLAKANTIPSGFTGIPTLTVLLVKPHWSDINKLFALIYVIVNIPLFIIVGLQFEKTKSFFRVKLKIKKSFLLMSLGFMFSQIVTNAIFTYEPVNHFITSTFNVAPGWKETIEVVENGVKIVAENPVTWPIFINGLIGSMFLGVAIAMAWKSGGSTGGSDFIAYFFTTKKKKSVSSILMVVSFTSSLIFLVIYSIVDPHKPAVMIKGYLDNGNPIYVINHEAKTIVGMREFSTIFYIFIANGLVGLLYPKYKKVGIEISCADPSKVIAYFRAIEYWHAYTITKATSGYTGKEIYKIETTILLLESRSLLRDLKIIDKTLWIRVKNINNVIGNFKTSFVE</sequence>
<gene>
    <name evidence="7" type="ORF">MMELEA_02110</name>
</gene>
<evidence type="ECO:0008006" key="9">
    <source>
        <dbReference type="Google" id="ProtNLM"/>
    </source>
</evidence>
<organism evidence="7 8">
    <name type="scientific">Mycoplasmopsis meleagridis ATCC 25294</name>
    <dbReference type="NCBI Taxonomy" id="1264554"/>
    <lineage>
        <taxon>Bacteria</taxon>
        <taxon>Bacillati</taxon>
        <taxon>Mycoplasmatota</taxon>
        <taxon>Mycoplasmoidales</taxon>
        <taxon>Metamycoplasmataceae</taxon>
        <taxon>Mycoplasmopsis</taxon>
    </lineage>
</organism>
<dbReference type="Pfam" id="PF02588">
    <property type="entry name" value="YitT_membrane"/>
    <property type="match status" value="1"/>
</dbReference>
<dbReference type="OrthoDB" id="401129at2"/>
<evidence type="ECO:0000256" key="4">
    <source>
        <dbReference type="ARBA" id="ARBA00022989"/>
    </source>
</evidence>
<feature type="transmembrane region" description="Helical" evidence="6">
    <location>
        <begin position="166"/>
        <end position="185"/>
    </location>
</feature>
<dbReference type="PANTHER" id="PTHR33545">
    <property type="entry name" value="UPF0750 MEMBRANE PROTEIN YITT-RELATED"/>
    <property type="match status" value="1"/>
</dbReference>
<feature type="transmembrane region" description="Helical" evidence="6">
    <location>
        <begin position="325"/>
        <end position="342"/>
    </location>
</feature>
<dbReference type="GO" id="GO:0005886">
    <property type="term" value="C:plasma membrane"/>
    <property type="evidence" value="ECO:0007669"/>
    <property type="project" value="UniProtKB-SubCell"/>
</dbReference>
<keyword evidence="5 6" id="KW-0472">Membrane</keyword>
<keyword evidence="4 6" id="KW-1133">Transmembrane helix</keyword>
<evidence type="ECO:0000256" key="3">
    <source>
        <dbReference type="ARBA" id="ARBA00022692"/>
    </source>
</evidence>
<evidence type="ECO:0000313" key="8">
    <source>
        <dbReference type="Proteomes" id="UP000033750"/>
    </source>
</evidence>
<dbReference type="RefSeq" id="WP_046097168.1">
    <property type="nucleotide sequence ID" value="NZ_JZXN01000018.1"/>
</dbReference>
<dbReference type="EMBL" id="JZXN01000018">
    <property type="protein sequence ID" value="KKB26604.1"/>
    <property type="molecule type" value="Genomic_DNA"/>
</dbReference>
<dbReference type="InterPro" id="IPR003740">
    <property type="entry name" value="YitT"/>
</dbReference>
<evidence type="ECO:0000256" key="5">
    <source>
        <dbReference type="ARBA" id="ARBA00023136"/>
    </source>
</evidence>
<dbReference type="STRING" id="29561.MM26B8_00940"/>
<comment type="subcellular location">
    <subcellularLocation>
        <location evidence="1">Cell membrane</location>
        <topology evidence="1">Multi-pass membrane protein</topology>
    </subcellularLocation>
</comment>
<name>A0A0F5GZZ4_9BACT</name>
<feature type="transmembrane region" description="Helical" evidence="6">
    <location>
        <begin position="79"/>
        <end position="98"/>
    </location>
</feature>
<dbReference type="InterPro" id="IPR051461">
    <property type="entry name" value="UPF0750_membrane"/>
</dbReference>
<reference evidence="7 8" key="1">
    <citation type="submission" date="2015-03" db="EMBL/GenBank/DDBJ databases">
        <title>Genome sequence of Mycoplasma meleagridis strain ATCC 25294.</title>
        <authorList>
            <person name="Yacoub E."/>
            <person name="Blanchard A."/>
            <person name="Sirand-Pugnet P."/>
            <person name="Mardassi B.B.A."/>
        </authorList>
    </citation>
    <scope>NUCLEOTIDE SEQUENCE [LARGE SCALE GENOMIC DNA]</scope>
    <source>
        <strain evidence="7 8">ATCC 25294</strain>
    </source>
</reference>
<feature type="transmembrane region" description="Helical" evidence="6">
    <location>
        <begin position="128"/>
        <end position="146"/>
    </location>
</feature>
<comment type="caution">
    <text evidence="7">The sequence shown here is derived from an EMBL/GenBank/DDBJ whole genome shotgun (WGS) entry which is preliminary data.</text>
</comment>
<keyword evidence="8" id="KW-1185">Reference proteome</keyword>
<proteinExistence type="predicted"/>
<feature type="transmembrane region" description="Helical" evidence="6">
    <location>
        <begin position="271"/>
        <end position="290"/>
    </location>
</feature>
<protein>
    <recommendedName>
        <fullName evidence="9">YitT family protein</fullName>
    </recommendedName>
</protein>
<keyword evidence="2" id="KW-1003">Cell membrane</keyword>
<evidence type="ECO:0000256" key="1">
    <source>
        <dbReference type="ARBA" id="ARBA00004651"/>
    </source>
</evidence>
<evidence type="ECO:0000256" key="6">
    <source>
        <dbReference type="SAM" id="Phobius"/>
    </source>
</evidence>